<evidence type="ECO:0000256" key="4">
    <source>
        <dbReference type="ARBA" id="ARBA00023014"/>
    </source>
</evidence>
<feature type="chain" id="PRO_5004901371" evidence="6">
    <location>
        <begin position="20"/>
        <end position="446"/>
    </location>
</feature>
<keyword evidence="10" id="KW-1185">Reference proteome</keyword>
<dbReference type="GO" id="GO:0046872">
    <property type="term" value="F:metal ion binding"/>
    <property type="evidence" value="ECO:0007669"/>
    <property type="project" value="UniProtKB-KW"/>
</dbReference>
<organism evidence="9 10">
    <name type="scientific">Nannochloropsis gaditana</name>
    <dbReference type="NCBI Taxonomy" id="72520"/>
    <lineage>
        <taxon>Eukaryota</taxon>
        <taxon>Sar</taxon>
        <taxon>Stramenopiles</taxon>
        <taxon>Ochrophyta</taxon>
        <taxon>Eustigmatophyceae</taxon>
        <taxon>Eustigmatales</taxon>
        <taxon>Monodopsidaceae</taxon>
        <taxon>Nannochloropsis</taxon>
    </lineage>
</organism>
<dbReference type="SFLD" id="SFLDS00029">
    <property type="entry name" value="Radical_SAM"/>
    <property type="match status" value="1"/>
</dbReference>
<evidence type="ECO:0000256" key="6">
    <source>
        <dbReference type="SAM" id="SignalP"/>
    </source>
</evidence>
<dbReference type="CDD" id="cd01335">
    <property type="entry name" value="Radical_SAM"/>
    <property type="match status" value="1"/>
</dbReference>
<dbReference type="InterPro" id="IPR026351">
    <property type="entry name" value="rSAM_ArsS-like"/>
</dbReference>
<keyword evidence="4" id="KW-0411">Iron-sulfur</keyword>
<keyword evidence="2" id="KW-0479">Metal-binding</keyword>
<protein>
    <submittedName>
        <fullName evidence="9">Fe-s oxidoreductase</fullName>
    </submittedName>
</protein>
<accession>W7U1I5</accession>
<dbReference type="Gene3D" id="3.20.20.70">
    <property type="entry name" value="Aldolase class I"/>
    <property type="match status" value="1"/>
</dbReference>
<proteinExistence type="predicted"/>
<evidence type="ECO:0000256" key="3">
    <source>
        <dbReference type="ARBA" id="ARBA00023004"/>
    </source>
</evidence>
<evidence type="ECO:0000313" key="9">
    <source>
        <dbReference type="EMBL" id="EWM29668.1"/>
    </source>
</evidence>
<keyword evidence="3" id="KW-0408">Iron</keyword>
<dbReference type="Pfam" id="PF04055">
    <property type="entry name" value="Radical_SAM"/>
    <property type="match status" value="1"/>
</dbReference>
<dbReference type="OrthoDB" id="418407at2759"/>
<evidence type="ECO:0000259" key="8">
    <source>
        <dbReference type="Pfam" id="PF12345"/>
    </source>
</evidence>
<evidence type="ECO:0000259" key="7">
    <source>
        <dbReference type="Pfam" id="PF04055"/>
    </source>
</evidence>
<dbReference type="NCBIfam" id="TIGR04167">
    <property type="entry name" value="rSAM_SeCys"/>
    <property type="match status" value="1"/>
</dbReference>
<dbReference type="AlphaFoldDB" id="W7U1I5"/>
<dbReference type="EMBL" id="AZIL01000123">
    <property type="protein sequence ID" value="EWM29668.1"/>
    <property type="molecule type" value="Genomic_DNA"/>
</dbReference>
<name>W7U1I5_9STRA</name>
<reference evidence="9 10" key="1">
    <citation type="journal article" date="2014" name="Mol. Plant">
        <title>Chromosome Scale Genome Assembly and Transcriptome Profiling of Nannochloropsis gaditana in Nitrogen Depletion.</title>
        <authorList>
            <person name="Corteggiani Carpinelli E."/>
            <person name="Telatin A."/>
            <person name="Vitulo N."/>
            <person name="Forcato C."/>
            <person name="D'Angelo M."/>
            <person name="Schiavon R."/>
            <person name="Vezzi A."/>
            <person name="Giacometti G.M."/>
            <person name="Morosinotto T."/>
            <person name="Valle G."/>
        </authorList>
    </citation>
    <scope>NUCLEOTIDE SEQUENCE [LARGE SCALE GENOMIC DNA]</scope>
    <source>
        <strain evidence="9 10">B-31</strain>
    </source>
</reference>
<evidence type="ECO:0000313" key="10">
    <source>
        <dbReference type="Proteomes" id="UP000019335"/>
    </source>
</evidence>
<feature type="compositionally biased region" description="Low complexity" evidence="5">
    <location>
        <begin position="66"/>
        <end position="79"/>
    </location>
</feature>
<feature type="domain" description="Radical SAM core" evidence="7">
    <location>
        <begin position="132"/>
        <end position="270"/>
    </location>
</feature>
<keyword evidence="1" id="KW-0949">S-adenosyl-L-methionine</keyword>
<sequence length="446" mass="49039">MIMKRHSTMLLSFLPGRLALQASIRVKHLTTPATSTKKDSEAESLIPETLAAMEEERKAKALKGRSPSVSSSTSKSTSVAELKALGRTRLSLEERKRRRRALDGLGIAPFSRFLREQGLNLERALTETLQLNIGLYCNQACNHCHVESSPKRTQEMMSEEVATRCLDFLRRSPSIHTLDLTGGAPELNAQFRYLVRAAAPLGVSIIDRCNLTVLEEPGQEDLPEFLAHHQVHVVASLPCYEEENVKRQRGSSVYKRSIAGLKKLNAQGYGHEGSSLKLTLVYNPVGAFLPPSQPRLQAQYKEELAARFGVVFNDLVCLTNMPIKRFADHLHRTGELEQYMQLLVQSFNPKAVEGLMCRTHLSVGWDGRVYDCDFNQQLGMTMRGVGAVSAPGGGGENKGLTVFDVQDARELLEMRRPISVDTHCFGCTAGEGSSCGGATVGEVATG</sequence>
<dbReference type="GO" id="GO:0003824">
    <property type="term" value="F:catalytic activity"/>
    <property type="evidence" value="ECO:0007669"/>
    <property type="project" value="InterPro"/>
</dbReference>
<dbReference type="InterPro" id="IPR013785">
    <property type="entry name" value="Aldolase_TIM"/>
</dbReference>
<dbReference type="GO" id="GO:0051536">
    <property type="term" value="F:iron-sulfur cluster binding"/>
    <property type="evidence" value="ECO:0007669"/>
    <property type="project" value="UniProtKB-KW"/>
</dbReference>
<dbReference type="Proteomes" id="UP000019335">
    <property type="component" value="Chromosome 2"/>
</dbReference>
<dbReference type="InterPro" id="IPR058240">
    <property type="entry name" value="rSAM_sf"/>
</dbReference>
<dbReference type="SUPFAM" id="SSF102114">
    <property type="entry name" value="Radical SAM enzymes"/>
    <property type="match status" value="1"/>
</dbReference>
<dbReference type="Pfam" id="PF12345">
    <property type="entry name" value="DUF3641"/>
    <property type="match status" value="1"/>
</dbReference>
<comment type="caution">
    <text evidence="9">The sequence shown here is derived from an EMBL/GenBank/DDBJ whole genome shotgun (WGS) entry which is preliminary data.</text>
</comment>
<feature type="domain" description="Arsenosugar biosynthesis radical SAM protein ArsS-like C-terminal" evidence="8">
    <location>
        <begin position="289"/>
        <end position="438"/>
    </location>
</feature>
<feature type="signal peptide" evidence="6">
    <location>
        <begin position="1"/>
        <end position="19"/>
    </location>
</feature>
<evidence type="ECO:0000256" key="1">
    <source>
        <dbReference type="ARBA" id="ARBA00022691"/>
    </source>
</evidence>
<dbReference type="PANTHER" id="PTHR43728">
    <property type="entry name" value="SLR0304 PROTEIN"/>
    <property type="match status" value="1"/>
</dbReference>
<dbReference type="InterPro" id="IPR007197">
    <property type="entry name" value="rSAM"/>
</dbReference>
<dbReference type="InterPro" id="IPR024521">
    <property type="entry name" value="ArsS-like_C"/>
</dbReference>
<evidence type="ECO:0000256" key="5">
    <source>
        <dbReference type="SAM" id="MobiDB-lite"/>
    </source>
</evidence>
<dbReference type="PANTHER" id="PTHR43728:SF1">
    <property type="entry name" value="FE-S OXIDOREDUCTASE"/>
    <property type="match status" value="1"/>
</dbReference>
<evidence type="ECO:0000256" key="2">
    <source>
        <dbReference type="ARBA" id="ARBA00022723"/>
    </source>
</evidence>
<feature type="region of interest" description="Disordered" evidence="5">
    <location>
        <begin position="61"/>
        <end position="80"/>
    </location>
</feature>
<gene>
    <name evidence="9" type="ORF">Naga_100112g5</name>
</gene>
<keyword evidence="6" id="KW-0732">Signal</keyword>